<dbReference type="InterPro" id="IPR001173">
    <property type="entry name" value="Glyco_trans_2-like"/>
</dbReference>
<dbReference type="PANTHER" id="PTHR43630">
    <property type="entry name" value="POLY-BETA-1,6-N-ACETYL-D-GLUCOSAMINE SYNTHASE"/>
    <property type="match status" value="1"/>
</dbReference>
<evidence type="ECO:0000256" key="1">
    <source>
        <dbReference type="ARBA" id="ARBA00038494"/>
    </source>
</evidence>
<dbReference type="PANTHER" id="PTHR43630:SF2">
    <property type="entry name" value="GLYCOSYLTRANSFERASE"/>
    <property type="match status" value="1"/>
</dbReference>
<dbReference type="KEGG" id="fcv:AWN65_10315"/>
<dbReference type="InterPro" id="IPR029044">
    <property type="entry name" value="Nucleotide-diphossugar_trans"/>
</dbReference>
<dbReference type="SUPFAM" id="SSF53448">
    <property type="entry name" value="Nucleotide-diphospho-sugar transferases"/>
    <property type="match status" value="1"/>
</dbReference>
<dbReference type="RefSeq" id="WP_060383080.1">
    <property type="nucleotide sequence ID" value="NZ_RWGX02000012.1"/>
</dbReference>
<evidence type="ECO:0000313" key="3">
    <source>
        <dbReference type="EMBL" id="RVU88268.1"/>
    </source>
</evidence>
<organism evidence="3">
    <name type="scientific">Flavobacterium columnare</name>
    <dbReference type="NCBI Taxonomy" id="996"/>
    <lineage>
        <taxon>Bacteria</taxon>
        <taxon>Pseudomonadati</taxon>
        <taxon>Bacteroidota</taxon>
        <taxon>Flavobacteriia</taxon>
        <taxon>Flavobacteriales</taxon>
        <taxon>Flavobacteriaceae</taxon>
        <taxon>Flavobacterium</taxon>
    </lineage>
</organism>
<dbReference type="Pfam" id="PF00535">
    <property type="entry name" value="Glycos_transf_2"/>
    <property type="match status" value="1"/>
</dbReference>
<name>A0AA94JPT9_9FLAO</name>
<dbReference type="EMBL" id="RWGX01000004">
    <property type="protein sequence ID" value="RVU88268.1"/>
    <property type="molecule type" value="Genomic_DNA"/>
</dbReference>
<dbReference type="AlphaFoldDB" id="A0AA94JPT9"/>
<sequence>MISIVIRNKNEAKLLERTLKILTKFYNDDIDEIILVDNYSNDNSVEIAKKYNCKIIFIDKFTYGKAINMGIKSAKNNIILLLSAHVIPMGNSFFKNSLSFIQNKKNWAGVRFINSAKNFERALEFNFEVRQPLDFGLMAACCLVSKEVWEKVKFDESLVFSEDKEWSNRVTKLGYSIYDINETFFYDIKRNEKSQLERLKNETLAHFQLHTELKFPNKLKILLSFVKKIVISNTVSYFKTLKRDFMILKIKFKIVNQLNKKND</sequence>
<gene>
    <name evidence="3" type="ORF">EJB19_08860</name>
</gene>
<reference evidence="3" key="1">
    <citation type="submission" date="2018-12" db="EMBL/GenBank/DDBJ databases">
        <title>Draft genome sequence of Flaovobacterium columnare BGFS27 isolated from channel catfish in Alabama.</title>
        <authorList>
            <person name="Cai W."/>
            <person name="Arias C."/>
        </authorList>
    </citation>
    <scope>NUCLEOTIDE SEQUENCE [LARGE SCALE GENOMIC DNA]</scope>
    <source>
        <strain evidence="3">BGFS27</strain>
    </source>
</reference>
<dbReference type="Gene3D" id="3.90.550.10">
    <property type="entry name" value="Spore Coat Polysaccharide Biosynthesis Protein SpsA, Chain A"/>
    <property type="match status" value="1"/>
</dbReference>
<feature type="domain" description="Glycosyltransferase 2-like" evidence="2">
    <location>
        <begin position="3"/>
        <end position="121"/>
    </location>
</feature>
<comment type="similarity">
    <text evidence="1">Belongs to the glycosyltransferase 2 family. WaaE/KdtX subfamily.</text>
</comment>
<dbReference type="GeneID" id="56896158"/>
<evidence type="ECO:0000259" key="2">
    <source>
        <dbReference type="Pfam" id="PF00535"/>
    </source>
</evidence>
<accession>A0AA94JPT9</accession>
<proteinExistence type="inferred from homology"/>
<comment type="caution">
    <text evidence="3">The sequence shown here is derived from an EMBL/GenBank/DDBJ whole genome shotgun (WGS) entry which is preliminary data.</text>
</comment>
<protein>
    <submittedName>
        <fullName evidence="3">Glycosyltransferase</fullName>
    </submittedName>
</protein>